<protein>
    <submittedName>
        <fullName evidence="2">Uncharacterized membrane protein</fullName>
    </submittedName>
</protein>
<dbReference type="InterPro" id="IPR018740">
    <property type="entry name" value="DUF2282_membr"/>
</dbReference>
<evidence type="ECO:0000313" key="2">
    <source>
        <dbReference type="EMBL" id="SDJ38160.1"/>
    </source>
</evidence>
<dbReference type="EMBL" id="FNEC01000016">
    <property type="protein sequence ID" value="SDJ38160.1"/>
    <property type="molecule type" value="Genomic_DNA"/>
</dbReference>
<keyword evidence="4" id="KW-1185">Reference proteome</keyword>
<organism evidence="2 5">
    <name type="scientific">Pseudomonas delhiensis</name>
    <dbReference type="NCBI Taxonomy" id="366289"/>
    <lineage>
        <taxon>Bacteria</taxon>
        <taxon>Pseudomonadati</taxon>
        <taxon>Pseudomonadota</taxon>
        <taxon>Gammaproteobacteria</taxon>
        <taxon>Pseudomonadales</taxon>
        <taxon>Pseudomonadaceae</taxon>
        <taxon>Pseudomonas</taxon>
    </lineage>
</organism>
<feature type="signal peptide" evidence="1">
    <location>
        <begin position="1"/>
        <end position="22"/>
    </location>
</feature>
<dbReference type="Pfam" id="PF10048">
    <property type="entry name" value="DUF2282"/>
    <property type="match status" value="1"/>
</dbReference>
<evidence type="ECO:0000313" key="4">
    <source>
        <dbReference type="Proteomes" id="UP000198309"/>
    </source>
</evidence>
<dbReference type="EMBL" id="FZPC01000023">
    <property type="protein sequence ID" value="SNT36327.1"/>
    <property type="molecule type" value="Genomic_DNA"/>
</dbReference>
<sequence>MKSIALASAALALASLAGAALADDMNTQAGAGAALEKCYGVALAGKNDCKAGAGTTCAGSAKKDYDGLHWKNVPAGTCTSIKTPHGMGSLTPMKS</sequence>
<feature type="chain" id="PRO_5030040970" evidence="1">
    <location>
        <begin position="23"/>
        <end position="95"/>
    </location>
</feature>
<dbReference type="Proteomes" id="UP000198309">
    <property type="component" value="Unassembled WGS sequence"/>
</dbReference>
<proteinExistence type="predicted"/>
<gene>
    <name evidence="2" type="ORF">SAMN05216189_101636</name>
    <name evidence="3" type="ORF">SAMN06295949_12336</name>
</gene>
<evidence type="ECO:0000313" key="5">
    <source>
        <dbReference type="Proteomes" id="UP000199693"/>
    </source>
</evidence>
<dbReference type="AlphaFoldDB" id="A0A239M0E0"/>
<keyword evidence="1" id="KW-0732">Signal</keyword>
<evidence type="ECO:0000313" key="3">
    <source>
        <dbReference type="EMBL" id="SNT36327.1"/>
    </source>
</evidence>
<name>A0A239M0E0_9PSED</name>
<dbReference type="RefSeq" id="WP_089393290.1">
    <property type="nucleotide sequence ID" value="NZ_FNEC01000016.1"/>
</dbReference>
<evidence type="ECO:0000256" key="1">
    <source>
        <dbReference type="SAM" id="SignalP"/>
    </source>
</evidence>
<reference evidence="2 5" key="1">
    <citation type="submission" date="2016-10" db="EMBL/GenBank/DDBJ databases">
        <authorList>
            <person name="de Groot N.N."/>
        </authorList>
    </citation>
    <scope>NUCLEOTIDE SEQUENCE [LARGE SCALE GENOMIC DNA]</scope>
    <source>
        <strain evidence="2 5">CCM 7361</strain>
    </source>
</reference>
<dbReference type="Proteomes" id="UP000199693">
    <property type="component" value="Unassembled WGS sequence"/>
</dbReference>
<accession>A0A239M0E0</accession>
<reference evidence="3 4" key="2">
    <citation type="submission" date="2017-06" db="EMBL/GenBank/DDBJ databases">
        <authorList>
            <person name="Varghese N."/>
            <person name="Submissions S."/>
        </authorList>
    </citation>
    <scope>NUCLEOTIDE SEQUENCE [LARGE SCALE GENOMIC DNA]</scope>
    <source>
        <strain evidence="3 4">RLD-1</strain>
    </source>
</reference>